<evidence type="ECO:0000256" key="5">
    <source>
        <dbReference type="ARBA" id="ARBA00022989"/>
    </source>
</evidence>
<keyword evidence="5 7" id="KW-1133">Transmembrane helix</keyword>
<comment type="subcellular location">
    <subcellularLocation>
        <location evidence="1">Cell membrane</location>
        <topology evidence="1">Multi-pass membrane protein</topology>
    </subcellularLocation>
</comment>
<evidence type="ECO:0000256" key="7">
    <source>
        <dbReference type="SAM" id="Phobius"/>
    </source>
</evidence>
<feature type="transmembrane region" description="Helical" evidence="7">
    <location>
        <begin position="55"/>
        <end position="75"/>
    </location>
</feature>
<accession>A0ABP7WZJ3</accession>
<feature type="transmembrane region" description="Helical" evidence="7">
    <location>
        <begin position="231"/>
        <end position="250"/>
    </location>
</feature>
<dbReference type="EMBL" id="BAAAZG010000059">
    <property type="protein sequence ID" value="GAA4099173.1"/>
    <property type="molecule type" value="Genomic_DNA"/>
</dbReference>
<reference evidence="9" key="1">
    <citation type="journal article" date="2019" name="Int. J. Syst. Evol. Microbiol.">
        <title>The Global Catalogue of Microorganisms (GCM) 10K type strain sequencing project: providing services to taxonomists for standard genome sequencing and annotation.</title>
        <authorList>
            <consortium name="The Broad Institute Genomics Platform"/>
            <consortium name="The Broad Institute Genome Sequencing Center for Infectious Disease"/>
            <person name="Wu L."/>
            <person name="Ma J."/>
        </authorList>
    </citation>
    <scope>NUCLEOTIDE SEQUENCE [LARGE SCALE GENOMIC DNA]</scope>
    <source>
        <strain evidence="9">JCM 16702</strain>
    </source>
</reference>
<evidence type="ECO:0000313" key="8">
    <source>
        <dbReference type="EMBL" id="GAA4099173.1"/>
    </source>
</evidence>
<feature type="transmembrane region" description="Helical" evidence="7">
    <location>
        <begin position="146"/>
        <end position="166"/>
    </location>
</feature>
<comment type="caution">
    <text evidence="8">The sequence shown here is derived from an EMBL/GenBank/DDBJ whole genome shotgun (WGS) entry which is preliminary data.</text>
</comment>
<dbReference type="InterPro" id="IPR003317">
    <property type="entry name" value="Cyt-d_oxidase_su2"/>
</dbReference>
<organism evidence="8 9">
    <name type="scientific">Actinomadura miaoliensis</name>
    <dbReference type="NCBI Taxonomy" id="430685"/>
    <lineage>
        <taxon>Bacteria</taxon>
        <taxon>Bacillati</taxon>
        <taxon>Actinomycetota</taxon>
        <taxon>Actinomycetes</taxon>
        <taxon>Streptosporangiales</taxon>
        <taxon>Thermomonosporaceae</taxon>
        <taxon>Actinomadura</taxon>
    </lineage>
</organism>
<dbReference type="Proteomes" id="UP001500683">
    <property type="component" value="Unassembled WGS sequence"/>
</dbReference>
<keyword evidence="9" id="KW-1185">Reference proteome</keyword>
<keyword evidence="6 7" id="KW-0472">Membrane</keyword>
<evidence type="ECO:0000256" key="2">
    <source>
        <dbReference type="ARBA" id="ARBA00007543"/>
    </source>
</evidence>
<dbReference type="RefSeq" id="WP_344957093.1">
    <property type="nucleotide sequence ID" value="NZ_BAAAZG010000059.1"/>
</dbReference>
<name>A0ABP7WZJ3_9ACTN</name>
<protein>
    <submittedName>
        <fullName evidence="8">Cytochrome d ubiquinol oxidase subunit II</fullName>
    </submittedName>
</protein>
<dbReference type="PANTHER" id="PTHR43141:SF4">
    <property type="entry name" value="CYTOCHROME BD2 SUBUNIT II"/>
    <property type="match status" value="1"/>
</dbReference>
<comment type="similarity">
    <text evidence="2">Belongs to the cytochrome ubiquinol oxidase subunit 2 family.</text>
</comment>
<evidence type="ECO:0000256" key="1">
    <source>
        <dbReference type="ARBA" id="ARBA00004651"/>
    </source>
</evidence>
<keyword evidence="3" id="KW-1003">Cell membrane</keyword>
<feature type="transmembrane region" description="Helical" evidence="7">
    <location>
        <begin position="113"/>
        <end position="140"/>
    </location>
</feature>
<dbReference type="Pfam" id="PF02322">
    <property type="entry name" value="Cyt_bd_oxida_II"/>
    <property type="match status" value="1"/>
</dbReference>
<feature type="transmembrane region" description="Helical" evidence="7">
    <location>
        <begin position="81"/>
        <end position="101"/>
    </location>
</feature>
<feature type="transmembrane region" description="Helical" evidence="7">
    <location>
        <begin position="208"/>
        <end position="224"/>
    </location>
</feature>
<sequence>MSYADVAIGLILVGLSAYLLFGGADFGAGLWHLVSRRRSDQRVIEHAMGPLWEANHVWLIFVMVMTWTAFPPVFADVMAAHWVPLSLAALGIVARGSTFVFAKAVPDQGWYRWIFGVSSVLTPYCLGAVAAALTVGASGWLTPAGVYGGLLTTVLCAYLAAVYLIWDARRLGDQGASLRFRGFALVSGAAVGVLALPGAAAFGVHDPLILVSAAAGLVSLVLLVRRSYLAVRATGALAVVTVLWGAAAMADLDLDAAAAHDAVLQVVLVSLGVGAVILVPSMAWLFVLFQRGTPQREEPRTS</sequence>
<evidence type="ECO:0000256" key="4">
    <source>
        <dbReference type="ARBA" id="ARBA00022692"/>
    </source>
</evidence>
<feature type="transmembrane region" description="Helical" evidence="7">
    <location>
        <begin position="262"/>
        <end position="289"/>
    </location>
</feature>
<evidence type="ECO:0000313" key="9">
    <source>
        <dbReference type="Proteomes" id="UP001500683"/>
    </source>
</evidence>
<dbReference type="PANTHER" id="PTHR43141">
    <property type="entry name" value="CYTOCHROME BD2 SUBUNIT II"/>
    <property type="match status" value="1"/>
</dbReference>
<evidence type="ECO:0000256" key="3">
    <source>
        <dbReference type="ARBA" id="ARBA00022475"/>
    </source>
</evidence>
<keyword evidence="4 7" id="KW-0812">Transmembrane</keyword>
<proteinExistence type="inferred from homology"/>
<gene>
    <name evidence="8" type="ORF">GCM10022214_74970</name>
</gene>
<evidence type="ECO:0000256" key="6">
    <source>
        <dbReference type="ARBA" id="ARBA00023136"/>
    </source>
</evidence>
<feature type="transmembrane region" description="Helical" evidence="7">
    <location>
        <begin position="6"/>
        <end position="34"/>
    </location>
</feature>
<feature type="transmembrane region" description="Helical" evidence="7">
    <location>
        <begin position="178"/>
        <end position="202"/>
    </location>
</feature>